<keyword evidence="2" id="KW-1185">Reference proteome</keyword>
<comment type="caution">
    <text evidence="1">The sequence shown here is derived from an EMBL/GenBank/DDBJ whole genome shotgun (WGS) entry which is preliminary data.</text>
</comment>
<protein>
    <submittedName>
        <fullName evidence="1">Uncharacterized protein</fullName>
    </submittedName>
</protein>
<dbReference type="Proteomes" id="UP000237347">
    <property type="component" value="Unassembled WGS sequence"/>
</dbReference>
<evidence type="ECO:0000313" key="2">
    <source>
        <dbReference type="Proteomes" id="UP000237347"/>
    </source>
</evidence>
<gene>
    <name evidence="1" type="ORF">CFP56_006454</name>
</gene>
<dbReference type="Gene3D" id="3.30.70.2890">
    <property type="entry name" value="XS domain"/>
    <property type="match status" value="1"/>
</dbReference>
<name>A0AAW0LBA3_QUESU</name>
<evidence type="ECO:0000313" key="1">
    <source>
        <dbReference type="EMBL" id="KAK7847573.1"/>
    </source>
</evidence>
<dbReference type="InterPro" id="IPR038588">
    <property type="entry name" value="XS_domain_sf"/>
</dbReference>
<organism evidence="1 2">
    <name type="scientific">Quercus suber</name>
    <name type="common">Cork oak</name>
    <dbReference type="NCBI Taxonomy" id="58331"/>
    <lineage>
        <taxon>Eukaryota</taxon>
        <taxon>Viridiplantae</taxon>
        <taxon>Streptophyta</taxon>
        <taxon>Embryophyta</taxon>
        <taxon>Tracheophyta</taxon>
        <taxon>Spermatophyta</taxon>
        <taxon>Magnoliopsida</taxon>
        <taxon>eudicotyledons</taxon>
        <taxon>Gunneridae</taxon>
        <taxon>Pentapetalae</taxon>
        <taxon>rosids</taxon>
        <taxon>fabids</taxon>
        <taxon>Fagales</taxon>
        <taxon>Fagaceae</taxon>
        <taxon>Quercus</taxon>
    </lineage>
</organism>
<dbReference type="PANTHER" id="PTHR46619:SF4">
    <property type="entry name" value="XS DOMAIN-CONTAINING PROTEIN-RELATED"/>
    <property type="match status" value="1"/>
</dbReference>
<dbReference type="EMBL" id="PKMF04000139">
    <property type="protein sequence ID" value="KAK7847573.1"/>
    <property type="molecule type" value="Genomic_DNA"/>
</dbReference>
<proteinExistence type="predicted"/>
<reference evidence="1 2" key="1">
    <citation type="journal article" date="2018" name="Sci. Data">
        <title>The draft genome sequence of cork oak.</title>
        <authorList>
            <person name="Ramos A.M."/>
            <person name="Usie A."/>
            <person name="Barbosa P."/>
            <person name="Barros P.M."/>
            <person name="Capote T."/>
            <person name="Chaves I."/>
            <person name="Simoes F."/>
            <person name="Abreu I."/>
            <person name="Carrasquinho I."/>
            <person name="Faro C."/>
            <person name="Guimaraes J.B."/>
            <person name="Mendonca D."/>
            <person name="Nobrega F."/>
            <person name="Rodrigues L."/>
            <person name="Saibo N.J.M."/>
            <person name="Varela M.C."/>
            <person name="Egas C."/>
            <person name="Matos J."/>
            <person name="Miguel C.M."/>
            <person name="Oliveira M.M."/>
            <person name="Ricardo C.P."/>
            <person name="Goncalves S."/>
        </authorList>
    </citation>
    <scope>NUCLEOTIDE SEQUENCE [LARGE SCALE GENOMIC DNA]</scope>
    <source>
        <strain evidence="2">cv. HL8</strain>
    </source>
</reference>
<dbReference type="AlphaFoldDB" id="A0AAW0LBA3"/>
<accession>A0AAW0LBA3</accession>
<sequence length="122" mass="13676">MHIFQPFKGVRGYSTLGYTCLHVSQGWAKITTLGSSQSNVSLGSERGFDTLASSYCLIRENGSLLKSKRLTLFEEVKKGYIRGRIKVCLGRLSDKNVMVIKFLGTFTSLGDAEKLHKYFDEN</sequence>
<dbReference type="PANTHER" id="PTHR46619">
    <property type="entry name" value="RNA RECOGNITION MOTIF XS DOMAIN PROTEIN-RELATED"/>
    <property type="match status" value="1"/>
</dbReference>